<keyword evidence="3" id="KW-1185">Reference proteome</keyword>
<reference evidence="2" key="2">
    <citation type="submission" date="2018-10" db="UniProtKB">
        <authorList>
            <consortium name="EnsemblPlants"/>
        </authorList>
    </citation>
    <scope>IDENTIFICATION</scope>
</reference>
<dbReference type="Gramene" id="TraesLAC1B03G00341010.1">
    <property type="protein sequence ID" value="TraesLAC1B03G00341010.1.CDS1"/>
    <property type="gene ID" value="TraesLAC1B03G00341010"/>
</dbReference>
<dbReference type="GeneID" id="123079598"/>
<dbReference type="Gramene" id="TraesLDM1B03G00338540.1">
    <property type="protein sequence ID" value="TraesLDM1B03G00338540.1.CDS1"/>
    <property type="gene ID" value="TraesLDM1B03G00338540"/>
</dbReference>
<feature type="region of interest" description="Disordered" evidence="1">
    <location>
        <begin position="357"/>
        <end position="388"/>
    </location>
</feature>
<name>A0A3B5Z1J8_WHEAT</name>
<evidence type="ECO:0000313" key="2">
    <source>
        <dbReference type="EnsemblPlants" id="TraesCS1B02G312600.1.cds1"/>
    </source>
</evidence>
<dbReference type="OMA" id="GWHAEDE"/>
<gene>
    <name evidence="2" type="primary">LOC123079598</name>
</gene>
<dbReference type="Gramene" id="TraesROB_scaffold_023497_01G000200.1">
    <property type="protein sequence ID" value="TraesROB_scaffold_023497_01G000200.1"/>
    <property type="gene ID" value="TraesROB_scaffold_023497_01G000200"/>
</dbReference>
<dbReference type="InterPro" id="IPR039615">
    <property type="entry name" value="PKS"/>
</dbReference>
<dbReference type="Gramene" id="TraesCS1B03G0859300.1">
    <property type="protein sequence ID" value="TraesCS1B03G0859300.1.CDS1"/>
    <property type="gene ID" value="TraesCS1B03G0859300"/>
</dbReference>
<reference evidence="2" key="1">
    <citation type="submission" date="2018-08" db="EMBL/GenBank/DDBJ databases">
        <authorList>
            <person name="Rossello M."/>
        </authorList>
    </citation>
    <scope>NUCLEOTIDE SEQUENCE [LARGE SCALE GENOMIC DNA]</scope>
    <source>
        <strain evidence="2">cv. Chinese Spring</strain>
    </source>
</reference>
<feature type="compositionally biased region" description="Low complexity" evidence="1">
    <location>
        <begin position="153"/>
        <end position="173"/>
    </location>
</feature>
<organism evidence="2">
    <name type="scientific">Triticum aestivum</name>
    <name type="common">Wheat</name>
    <dbReference type="NCBI Taxonomy" id="4565"/>
    <lineage>
        <taxon>Eukaryota</taxon>
        <taxon>Viridiplantae</taxon>
        <taxon>Streptophyta</taxon>
        <taxon>Embryophyta</taxon>
        <taxon>Tracheophyta</taxon>
        <taxon>Spermatophyta</taxon>
        <taxon>Magnoliopsida</taxon>
        <taxon>Liliopsida</taxon>
        <taxon>Poales</taxon>
        <taxon>Poaceae</taxon>
        <taxon>BOP clade</taxon>
        <taxon>Pooideae</taxon>
        <taxon>Triticodae</taxon>
        <taxon>Triticeae</taxon>
        <taxon>Triticinae</taxon>
        <taxon>Triticum</taxon>
    </lineage>
</organism>
<dbReference type="PANTHER" id="PTHR33781">
    <property type="entry name" value="PROTEIN PHYTOCHROME KINASE SUBSTRATE 1-RELATED"/>
    <property type="match status" value="1"/>
</dbReference>
<protein>
    <submittedName>
        <fullName evidence="2">Uncharacterized protein</fullName>
    </submittedName>
</protein>
<dbReference type="EnsemblPlants" id="TraesCS1B02G312600.1">
    <property type="protein sequence ID" value="TraesCS1B02G312600.1.cds1"/>
    <property type="gene ID" value="TraesCS1B02G312600"/>
</dbReference>
<feature type="region of interest" description="Disordered" evidence="1">
    <location>
        <begin position="147"/>
        <end position="211"/>
    </location>
</feature>
<evidence type="ECO:0000256" key="1">
    <source>
        <dbReference type="SAM" id="MobiDB-lite"/>
    </source>
</evidence>
<dbReference type="OrthoDB" id="692946at2759"/>
<feature type="compositionally biased region" description="Basic residues" evidence="1">
    <location>
        <begin position="202"/>
        <end position="211"/>
    </location>
</feature>
<dbReference type="PANTHER" id="PTHR33781:SF2">
    <property type="entry name" value="OS05G0220500 PROTEIN"/>
    <property type="match status" value="1"/>
</dbReference>
<dbReference type="Gramene" id="TraesNOR1B03G00342350.1">
    <property type="protein sequence ID" value="TraesNOR1B03G00342350.1.CDS1"/>
    <property type="gene ID" value="TraesNOR1B03G00342350"/>
</dbReference>
<accession>A0A3B5Z1J8</accession>
<dbReference type="Gramene" id="TraesCS1B02G312600.1">
    <property type="protein sequence ID" value="TraesCS1B02G312600.1.cds1"/>
    <property type="gene ID" value="TraesCS1B02G312600"/>
</dbReference>
<sequence>MSNFLSHILNLKRILPARNVGNGYPLSSLFTAQCTKCPDITVPTFRAGLVISSVVRASSFHSPVTTHTRHRKICGVRSWAEQRMDGRRAAPPPASRISGWHAEDESELGEEELGVFTAERYFNGALGAEEALWCDRSSSSFSSAFKTWQHDGSAPTPTAATSSSEASWNSRSALLPNRPAMAVPSPVEGKPDSRTESDQTGRKARSSSSHLRRWLLGMAGRACAWGDGEESVGTDDPSRHELESGSVHGGQKRSPEADAALPRMTSKQTAVEDGTTARVMSGKRADDGAAPPTLLVAEATHRRAANSGELPMRMLDPAANASYKYNDRLRRESLDMFHQAGQGSAITIVAGSTARGGAATASAGSGARGSPDTPSRRRDSGDLESVCPPSEASVVWSVVTAEGAASGNFSSAASGCHYYFNDGDGETTRHAAAGGKINRRRRSNGGGLLMGCMSKRAVDAVGSASDVRLPAGGRAGAGGEVNGRDVTRRR</sequence>
<dbReference type="GO" id="GO:0009638">
    <property type="term" value="P:phototropism"/>
    <property type="evidence" value="ECO:0007669"/>
    <property type="project" value="InterPro"/>
</dbReference>
<feature type="compositionally biased region" description="Basic and acidic residues" evidence="1">
    <location>
        <begin position="189"/>
        <end position="201"/>
    </location>
</feature>
<feature type="region of interest" description="Disordered" evidence="1">
    <location>
        <begin position="467"/>
        <end position="490"/>
    </location>
</feature>
<dbReference type="AlphaFoldDB" id="A0A3B5Z1J8"/>
<dbReference type="Gramene" id="TraesWEE_scaffold_027199_01G000200.1">
    <property type="protein sequence ID" value="TraesWEE_scaffold_027199_01G000200.1"/>
    <property type="gene ID" value="TraesWEE_scaffold_027199_01G000200"/>
</dbReference>
<feature type="region of interest" description="Disordered" evidence="1">
    <location>
        <begin position="225"/>
        <end position="290"/>
    </location>
</feature>
<dbReference type="RefSeq" id="XP_044358327.1">
    <property type="nucleotide sequence ID" value="XM_044502392.1"/>
</dbReference>
<proteinExistence type="predicted"/>
<feature type="region of interest" description="Disordered" evidence="1">
    <location>
        <begin position="84"/>
        <end position="104"/>
    </location>
</feature>
<evidence type="ECO:0000313" key="3">
    <source>
        <dbReference type="Proteomes" id="UP000019116"/>
    </source>
</evidence>
<feature type="compositionally biased region" description="Low complexity" evidence="1">
    <location>
        <begin position="357"/>
        <end position="370"/>
    </location>
</feature>
<dbReference type="Gramene" id="TraesRN1B0100873000.1">
    <property type="protein sequence ID" value="TraesRN1B0100873000.1"/>
    <property type="gene ID" value="TraesRN1B0100873000"/>
</dbReference>
<dbReference type="Proteomes" id="UP000019116">
    <property type="component" value="Chromosome 1B"/>
</dbReference>